<feature type="transmembrane region" description="Helical" evidence="1">
    <location>
        <begin position="77"/>
        <end position="99"/>
    </location>
</feature>
<protein>
    <submittedName>
        <fullName evidence="2">Uncharacterized protein</fullName>
    </submittedName>
</protein>
<sequence length="142" mass="16315">MTDCSSHRSWISLKAEAARSEQEGVGTPDYEALFASNEGVKQPTVLAAGAGYHLKAEAARSESLFSMEWSLLLVHEIYINDFLIISAIPFNISAIFQLYRRFHPIYQRFSQYIDLSTNHDNISAPLPYFHQYITISFMLRYR</sequence>
<keyword evidence="1" id="KW-1133">Transmembrane helix</keyword>
<dbReference type="AlphaFoldDB" id="A0A9X8S8D2"/>
<dbReference type="RefSeq" id="WP_076868493.1">
    <property type="nucleotide sequence ID" value="NZ_FWZC01000025.1"/>
</dbReference>
<gene>
    <name evidence="2" type="ORF">BACERE00221_01174</name>
</gene>
<keyword evidence="1" id="KW-0472">Membrane</keyword>
<keyword evidence="1" id="KW-0812">Transmembrane</keyword>
<reference evidence="2 3" key="1">
    <citation type="submission" date="2017-04" db="EMBL/GenBank/DDBJ databases">
        <authorList>
            <person name="Criscuolo A."/>
        </authorList>
    </citation>
    <scope>NUCLEOTIDE SEQUENCE [LARGE SCALE GENOMIC DNA]</scope>
    <source>
        <strain evidence="2">16-00221</strain>
    </source>
</reference>
<evidence type="ECO:0000256" key="1">
    <source>
        <dbReference type="SAM" id="Phobius"/>
    </source>
</evidence>
<dbReference type="NCBIfam" id="NF041643">
    <property type="entry name" value="EAxFAS_anti"/>
    <property type="match status" value="1"/>
</dbReference>
<dbReference type="Proteomes" id="UP000194435">
    <property type="component" value="Unassembled WGS sequence"/>
</dbReference>
<evidence type="ECO:0000313" key="3">
    <source>
        <dbReference type="Proteomes" id="UP000194435"/>
    </source>
</evidence>
<proteinExistence type="predicted"/>
<name>A0A9X8S8D2_9BACI</name>
<organism evidence="2 3">
    <name type="scientific">Bacillus paranthracis</name>
    <dbReference type="NCBI Taxonomy" id="2026186"/>
    <lineage>
        <taxon>Bacteria</taxon>
        <taxon>Bacillati</taxon>
        <taxon>Bacillota</taxon>
        <taxon>Bacilli</taxon>
        <taxon>Bacillales</taxon>
        <taxon>Bacillaceae</taxon>
        <taxon>Bacillus</taxon>
        <taxon>Bacillus cereus group</taxon>
    </lineage>
</organism>
<dbReference type="EMBL" id="FWZC01000025">
    <property type="protein sequence ID" value="SMD86122.1"/>
    <property type="molecule type" value="Genomic_DNA"/>
</dbReference>
<accession>A0A9X8S8D2</accession>
<evidence type="ECO:0000313" key="2">
    <source>
        <dbReference type="EMBL" id="SMD86122.1"/>
    </source>
</evidence>
<comment type="caution">
    <text evidence="2">The sequence shown here is derived from an EMBL/GenBank/DDBJ whole genome shotgun (WGS) entry which is preliminary data.</text>
</comment>